<proteinExistence type="predicted"/>
<accession>A0A482J753</accession>
<reference evidence="2 3" key="1">
    <citation type="submission" date="2019-02" db="EMBL/GenBank/DDBJ databases">
        <authorList>
            <person name="Dietz N.B."/>
            <person name="Gustafson A.N."/>
            <person name="Shibel H."/>
            <person name="LeBlanc-Straceski J.M."/>
            <person name="Volpe E."/>
            <person name="Copelas N.G."/>
            <person name="Magazzu P."/>
            <person name="Ludwig E.M."/>
            <person name="Giuffre D.J."/>
            <person name="Durgin K.B."/>
            <person name="Little B.A."/>
            <person name="Wetmore K.A."/>
            <person name="Jimenez X."/>
            <person name="Kalinowski P."/>
            <person name="Ronai M.J."/>
            <person name="Aull H.G."/>
            <person name="Garlena R.A."/>
            <person name="Russell D.A."/>
            <person name="Pope W.H."/>
            <person name="Jacobs-Sera D."/>
            <person name="Hatfull G.F."/>
        </authorList>
    </citation>
    <scope>NUCLEOTIDE SEQUENCE [LARGE SCALE GENOMIC DNA]</scope>
</reference>
<dbReference type="EMBL" id="MK494100">
    <property type="protein sequence ID" value="QBP29847.1"/>
    <property type="molecule type" value="Genomic_DNA"/>
</dbReference>
<protein>
    <submittedName>
        <fullName evidence="2">Uncharacterized protein</fullName>
    </submittedName>
</protein>
<evidence type="ECO:0000256" key="1">
    <source>
        <dbReference type="SAM" id="MobiDB-lite"/>
    </source>
</evidence>
<evidence type="ECO:0000313" key="2">
    <source>
        <dbReference type="EMBL" id="QBP29847.1"/>
    </source>
</evidence>
<sequence length="78" mass="8191">MVKKIFAALVAFWMVVGGVVVVVVTARAETGPHPVYDQVCMNPAFGKTGVGMSKRADKCDSAVHPSGYGTGPDEPEEP</sequence>
<feature type="region of interest" description="Disordered" evidence="1">
    <location>
        <begin position="58"/>
        <end position="78"/>
    </location>
</feature>
<organism evidence="2 3">
    <name type="scientific">Mycobacterium phage Halena</name>
    <dbReference type="NCBI Taxonomy" id="2517952"/>
    <lineage>
        <taxon>Viruses</taxon>
        <taxon>Duplodnaviria</taxon>
        <taxon>Heunggongvirae</taxon>
        <taxon>Uroviricota</taxon>
        <taxon>Caudoviricetes</taxon>
        <taxon>Vilmaviridae</taxon>
        <taxon>Lclasvirinae</taxon>
        <taxon>Bronvirus</taxon>
        <taxon>Bronvirus bron</taxon>
        <taxon>Mycobacterium virus Bron</taxon>
    </lineage>
</organism>
<dbReference type="Proteomes" id="UP000295362">
    <property type="component" value="Genome"/>
</dbReference>
<name>A0A482J753_9CAUD</name>
<evidence type="ECO:0000313" key="3">
    <source>
        <dbReference type="Proteomes" id="UP000295362"/>
    </source>
</evidence>
<gene>
    <name evidence="2" type="primary">63</name>
    <name evidence="2" type="ORF">SEQ_HALENA_63</name>
</gene>